<dbReference type="GO" id="GO:0033553">
    <property type="term" value="C:rDNA heterochromatin"/>
    <property type="evidence" value="ECO:0007669"/>
    <property type="project" value="TreeGrafter"/>
</dbReference>
<feature type="compositionally biased region" description="Low complexity" evidence="1">
    <location>
        <begin position="944"/>
        <end position="953"/>
    </location>
</feature>
<feature type="region of interest" description="Disordered" evidence="1">
    <location>
        <begin position="434"/>
        <end position="516"/>
    </location>
</feature>
<feature type="compositionally biased region" description="Acidic residues" evidence="1">
    <location>
        <begin position="954"/>
        <end position="969"/>
    </location>
</feature>
<evidence type="ECO:0000256" key="1">
    <source>
        <dbReference type="SAM" id="MobiDB-lite"/>
    </source>
</evidence>
<organism evidence="3 4">
    <name type="scientific">Physocladia obscura</name>
    <dbReference type="NCBI Taxonomy" id="109957"/>
    <lineage>
        <taxon>Eukaryota</taxon>
        <taxon>Fungi</taxon>
        <taxon>Fungi incertae sedis</taxon>
        <taxon>Chytridiomycota</taxon>
        <taxon>Chytridiomycota incertae sedis</taxon>
        <taxon>Chytridiomycetes</taxon>
        <taxon>Chytridiales</taxon>
        <taxon>Chytriomycetaceae</taxon>
        <taxon>Physocladia</taxon>
    </lineage>
</organism>
<proteinExistence type="predicted"/>
<evidence type="ECO:0000259" key="2">
    <source>
        <dbReference type="Pfam" id="PF16761"/>
    </source>
</evidence>
<dbReference type="GO" id="GO:0030466">
    <property type="term" value="P:silent mating-type cassette heterochromatin formation"/>
    <property type="evidence" value="ECO:0007669"/>
    <property type="project" value="TreeGrafter"/>
</dbReference>
<comment type="caution">
    <text evidence="3">The sequence shown here is derived from an EMBL/GenBank/DDBJ whole genome shotgun (WGS) entry which is preliminary data.</text>
</comment>
<feature type="region of interest" description="Disordered" evidence="1">
    <location>
        <begin position="944"/>
        <end position="969"/>
    </location>
</feature>
<evidence type="ECO:0000313" key="3">
    <source>
        <dbReference type="EMBL" id="KAJ3130923.1"/>
    </source>
</evidence>
<feature type="domain" description="Cryptic loci regulator 2 N-terminal" evidence="2">
    <location>
        <begin position="250"/>
        <end position="311"/>
    </location>
</feature>
<dbReference type="InterPro" id="IPR031915">
    <property type="entry name" value="Clr2_N"/>
</dbReference>
<sequence>MKRDSLSISTATWAADENDDRREGGDSGGSGWSSKRVRQVNDEDTEEDNELDNRADDSKNSSLQNGIIADANPNPIHMLELNGRAAVIERQRVMANILHALASPEPQLDDIDDSDLKYDAFPKLMSDDESEKNRSNDNSSNDPPTDDLDGAIPKFAVPPSFSQSTNHETNHSSDAAKTPVFKLLAALGREPPPALPGVTHTMIPIFSDANSTFVPVSESENVVFCDLHSSDLEAVGVALSWLAKLRLDYGWPAGFRLISIQTTPIATPPRWDAYIIGHHTNKKFRSPNEFLPHLFWLCDGDPRQPCMCKICKGVLLSNFSHITFFDYLATGEENDDEHDDDDFPEFSIEIPIDFSDSTENDDSAHKALNVASEILYPASEVINPAFEAVNPNSEDNPVPKTNDVPEAINISPETIDTPNIINPAPDYIDPAICSGISPSAISPPPPNYSPAPQTREILPTHDEDWNGSDYNSESDEDYHSSNSGTNDSSDSDDESSMNDDDDDNSGNGSEDEGESSLLREDYDEDDTEQPLFPDFPVHTQKKLKAELKDLAILPPSTITELYQPCRKGEVVWYPSSSLNFYPPPTNTQQFIRSMPFWPCLVLETPESPCDTVNVIPLPLLSPSEVASAFEPTDPNSSELIARNTIRTHDTPSHYTPRPTHAPIFSSRSVKIANILPWRLLDTSPPPHSKKYPAADNNWQRRWNRGVIQALGISSSWEPIIPYPITSRPAGASAAEKWHEMQCVRWGIEVIFVGDWVHLVLPSPYVSGKLVNTALAGTKHRLMQVDRLVYRTPVRSLAGDGSANGEGEDDFLEDVGGGRYKIKKVIGGKVIVEGDVYAFRRGVGWFLVGKKRCTMKKVVIGRRFGRAPAIVLNANDKGKNRAILPEGSIATNLEIDEIGESLGSVGAVVEELRGVWDGWIGFSEAETYSSALLEMVKGLENQIDGDPNDGFDFNFSEDDDDSDNEEGNNQ</sequence>
<reference evidence="3" key="1">
    <citation type="submission" date="2020-05" db="EMBL/GenBank/DDBJ databases">
        <title>Phylogenomic resolution of chytrid fungi.</title>
        <authorList>
            <person name="Stajich J.E."/>
            <person name="Amses K."/>
            <person name="Simmons R."/>
            <person name="Seto K."/>
            <person name="Myers J."/>
            <person name="Bonds A."/>
            <person name="Quandt C.A."/>
            <person name="Barry K."/>
            <person name="Liu P."/>
            <person name="Grigoriev I."/>
            <person name="Longcore J.E."/>
            <person name="James T.Y."/>
        </authorList>
    </citation>
    <scope>NUCLEOTIDE SEQUENCE</scope>
    <source>
        <strain evidence="3">JEL0513</strain>
    </source>
</reference>
<dbReference type="AlphaFoldDB" id="A0AAD5T561"/>
<dbReference type="EMBL" id="JADGJH010000337">
    <property type="protein sequence ID" value="KAJ3130923.1"/>
    <property type="molecule type" value="Genomic_DNA"/>
</dbReference>
<dbReference type="InterPro" id="IPR038986">
    <property type="entry name" value="Clr2"/>
</dbReference>
<feature type="region of interest" description="Disordered" evidence="1">
    <location>
        <begin position="124"/>
        <end position="175"/>
    </location>
</feature>
<evidence type="ECO:0000313" key="4">
    <source>
        <dbReference type="Proteomes" id="UP001211907"/>
    </source>
</evidence>
<keyword evidence="4" id="KW-1185">Reference proteome</keyword>
<accession>A0AAD5T561</accession>
<feature type="compositionally biased region" description="Acidic residues" evidence="1">
    <location>
        <begin position="489"/>
        <end position="514"/>
    </location>
</feature>
<protein>
    <recommendedName>
        <fullName evidence="2">Cryptic loci regulator 2 N-terminal domain-containing protein</fullName>
    </recommendedName>
</protein>
<dbReference type="GO" id="GO:0070824">
    <property type="term" value="C:SHREC complex"/>
    <property type="evidence" value="ECO:0007669"/>
    <property type="project" value="InterPro"/>
</dbReference>
<dbReference type="Proteomes" id="UP001211907">
    <property type="component" value="Unassembled WGS sequence"/>
</dbReference>
<dbReference type="PANTHER" id="PTHR38046">
    <property type="entry name" value="CRYPTIC LOCI REGULATOR 2"/>
    <property type="match status" value="1"/>
</dbReference>
<feature type="compositionally biased region" description="Polar residues" evidence="1">
    <location>
        <begin position="160"/>
        <end position="175"/>
    </location>
</feature>
<dbReference type="Pfam" id="PF16761">
    <property type="entry name" value="Clr2_transil"/>
    <property type="match status" value="1"/>
</dbReference>
<name>A0AAD5T561_9FUNG</name>
<gene>
    <name evidence="3" type="ORF">HK100_007174</name>
</gene>
<feature type="region of interest" description="Disordered" evidence="1">
    <location>
        <begin position="1"/>
        <end position="74"/>
    </location>
</feature>
<dbReference type="PANTHER" id="PTHR38046:SF1">
    <property type="entry name" value="CRYPTIC LOCI REGULATOR 2"/>
    <property type="match status" value="1"/>
</dbReference>
<dbReference type="GO" id="GO:0031934">
    <property type="term" value="C:mating-type region heterochromatin"/>
    <property type="evidence" value="ECO:0007669"/>
    <property type="project" value="TreeGrafter"/>
</dbReference>
<feature type="compositionally biased region" description="Polar residues" evidence="1">
    <location>
        <begin position="1"/>
        <end position="12"/>
    </location>
</feature>